<proteinExistence type="predicted"/>
<evidence type="ECO:0000313" key="3">
    <source>
        <dbReference type="Proteomes" id="UP001185922"/>
    </source>
</evidence>
<sequence length="337" mass="35460">MRRGADSLATLRKDAQDGTGALTQLLAVGRLMGVPVPDDVTIRAGLRAVDDFDIAALAADSRVLVSAHRAVSDQLHHLPEQRVRLDDGWHGESASFVIETVVDHQRRAESDLYLLHTITDATSAAASGIDRLLRSFYLALARLSAPNAAGTPPAELPQAVLSGRVPLDVAVEDIRSRVALFTTSVDATLRGIAGILDILNRSLDGIDDDPYPVEPEPVEPETRPVARAAEPVRPQATPTEPPLPPTETVLPVRESDEGDIPFRLSGSSAAEPEVAQKIRGAEPAAFESRPAAGPGPQTPTPTHIVADTRSGRTSPAVGGASSSPERSTGDLALAGDQ</sequence>
<evidence type="ECO:0000313" key="2">
    <source>
        <dbReference type="EMBL" id="MDV6310927.1"/>
    </source>
</evidence>
<dbReference type="Proteomes" id="UP001185922">
    <property type="component" value="Unassembled WGS sequence"/>
</dbReference>
<name>A0AAE4R2H8_9ACTN</name>
<gene>
    <name evidence="2" type="ORF">R3Q15_03250</name>
</gene>
<reference evidence="2" key="1">
    <citation type="submission" date="2023-10" db="EMBL/GenBank/DDBJ databases">
        <title>Development of a sustainable strategy for remediation of hydrocarbon-contaminated territories based on the waste exchange concept.</title>
        <authorList>
            <person name="Krivoruchko A."/>
        </authorList>
    </citation>
    <scope>NUCLEOTIDE SEQUENCE</scope>
    <source>
        <strain evidence="2">IEGM 1279</strain>
    </source>
</reference>
<dbReference type="RefSeq" id="WP_024500313.1">
    <property type="nucleotide sequence ID" value="NZ_CP091855.1"/>
</dbReference>
<evidence type="ECO:0000256" key="1">
    <source>
        <dbReference type="SAM" id="MobiDB-lite"/>
    </source>
</evidence>
<feature type="region of interest" description="Disordered" evidence="1">
    <location>
        <begin position="206"/>
        <end position="337"/>
    </location>
</feature>
<feature type="compositionally biased region" description="Acidic residues" evidence="1">
    <location>
        <begin position="206"/>
        <end position="219"/>
    </location>
</feature>
<comment type="caution">
    <text evidence="2">The sequence shown here is derived from an EMBL/GenBank/DDBJ whole genome shotgun (WGS) entry which is preliminary data.</text>
</comment>
<dbReference type="GeneID" id="77172073"/>
<dbReference type="AlphaFoldDB" id="A0AAE4R2H8"/>
<accession>A0AAE4R2H8</accession>
<dbReference type="EMBL" id="JAWLKH010000002">
    <property type="protein sequence ID" value="MDV6310927.1"/>
    <property type="molecule type" value="Genomic_DNA"/>
</dbReference>
<protein>
    <submittedName>
        <fullName evidence="2">Uncharacterized protein</fullName>
    </submittedName>
</protein>
<organism evidence="2 3">
    <name type="scientific">Gordonia amicalis</name>
    <dbReference type="NCBI Taxonomy" id="89053"/>
    <lineage>
        <taxon>Bacteria</taxon>
        <taxon>Bacillati</taxon>
        <taxon>Actinomycetota</taxon>
        <taxon>Actinomycetes</taxon>
        <taxon>Mycobacteriales</taxon>
        <taxon>Gordoniaceae</taxon>
        <taxon>Gordonia</taxon>
    </lineage>
</organism>